<reference evidence="15 16" key="1">
    <citation type="submission" date="2021-04" db="EMBL/GenBank/DDBJ databases">
        <authorList>
            <person name="Bliznina A."/>
        </authorList>
    </citation>
    <scope>NUCLEOTIDE SEQUENCE [LARGE SCALE GENOMIC DNA]</scope>
</reference>
<sequence>MRFTQHIRRLPPPFYPGKPGEGAPVGRYVRNVSLPYSPDHRTPKEETGGYGEHADYMRARVIADERRRSWARFGSLKSQVSVRDLFPSEAEYAEELEAEKRWWPELETMKKELQRIESQKEQDEALRQRQIAAAMSQMPKWMNIYKGKTPVKDRTPGIRQKLILEKKKSKTDYVVQSLTNEEAIIDLVGKKLDPRSMEYKQYVSKMQLEQKNQKKRKAALKKRGQATVDD</sequence>
<evidence type="ECO:0000256" key="5">
    <source>
        <dbReference type="ARBA" id="ARBA00023054"/>
    </source>
</evidence>
<evidence type="ECO:0000256" key="2">
    <source>
        <dbReference type="ARBA" id="ARBA00004173"/>
    </source>
</evidence>
<feature type="region of interest" description="Disordered" evidence="14">
    <location>
        <begin position="208"/>
        <end position="230"/>
    </location>
</feature>
<evidence type="ECO:0000256" key="9">
    <source>
        <dbReference type="ARBA" id="ARBA00023306"/>
    </source>
</evidence>
<keyword evidence="8" id="KW-0687">Ribonucleoprotein</keyword>
<evidence type="ECO:0000313" key="15">
    <source>
        <dbReference type="EMBL" id="CAG5086960.1"/>
    </source>
</evidence>
<dbReference type="Proteomes" id="UP001158576">
    <property type="component" value="Chromosome PAR"/>
</dbReference>
<evidence type="ECO:0000256" key="1">
    <source>
        <dbReference type="ARBA" id="ARBA00004123"/>
    </source>
</evidence>
<keyword evidence="4" id="KW-0689">Ribosomal protein</keyword>
<gene>
    <name evidence="15" type="ORF">OKIOD_LOCUS2979</name>
</gene>
<dbReference type="EMBL" id="OU015568">
    <property type="protein sequence ID" value="CAG5086960.1"/>
    <property type="molecule type" value="Genomic_DNA"/>
</dbReference>
<evidence type="ECO:0000256" key="12">
    <source>
        <dbReference type="ARBA" id="ARBA00035485"/>
    </source>
</evidence>
<name>A0ABN7S2T4_OIKDI</name>
<comment type="similarity">
    <text evidence="3">Belongs to the mitochondrion-specific ribosomal protein mL64 family.</text>
</comment>
<evidence type="ECO:0000256" key="8">
    <source>
        <dbReference type="ARBA" id="ARBA00023274"/>
    </source>
</evidence>
<proteinExistence type="inferred from homology"/>
<comment type="subcellular location">
    <subcellularLocation>
        <location evidence="2">Mitochondrion</location>
    </subcellularLocation>
    <subcellularLocation>
        <location evidence="1">Nucleus</location>
    </subcellularLocation>
</comment>
<feature type="compositionally biased region" description="Basic residues" evidence="14">
    <location>
        <begin position="213"/>
        <end position="224"/>
    </location>
</feature>
<keyword evidence="5" id="KW-0175">Coiled coil</keyword>
<protein>
    <recommendedName>
        <fullName evidence="11">Large ribosomal subunit protein mL64</fullName>
    </recommendedName>
    <alternativeName>
        <fullName evidence="10">39S ribosomal protein L59, mitochondrial</fullName>
    </alternativeName>
    <alternativeName>
        <fullName evidence="12">Growth arrest and DNA damage-inducible proteins-interacting protein 1</fullName>
    </alternativeName>
</protein>
<organism evidence="15 16">
    <name type="scientific">Oikopleura dioica</name>
    <name type="common">Tunicate</name>
    <dbReference type="NCBI Taxonomy" id="34765"/>
    <lineage>
        <taxon>Eukaryota</taxon>
        <taxon>Metazoa</taxon>
        <taxon>Chordata</taxon>
        <taxon>Tunicata</taxon>
        <taxon>Appendicularia</taxon>
        <taxon>Copelata</taxon>
        <taxon>Oikopleuridae</taxon>
        <taxon>Oikopleura</taxon>
    </lineage>
</organism>
<dbReference type="PANTHER" id="PTHR31761:SF1">
    <property type="entry name" value="LARGE RIBOSOMAL SUBUNIT PROTEIN ML64"/>
    <property type="match status" value="1"/>
</dbReference>
<evidence type="ECO:0000256" key="4">
    <source>
        <dbReference type="ARBA" id="ARBA00022980"/>
    </source>
</evidence>
<dbReference type="Gene3D" id="6.10.280.120">
    <property type="entry name" value="Growth arrest and DNA-damage-inducible proteins-interacting protein 1"/>
    <property type="match status" value="1"/>
</dbReference>
<evidence type="ECO:0000256" key="14">
    <source>
        <dbReference type="SAM" id="MobiDB-lite"/>
    </source>
</evidence>
<evidence type="ECO:0000313" key="16">
    <source>
        <dbReference type="Proteomes" id="UP001158576"/>
    </source>
</evidence>
<keyword evidence="6" id="KW-0496">Mitochondrion</keyword>
<evidence type="ECO:0000256" key="13">
    <source>
        <dbReference type="ARBA" id="ARBA00060144"/>
    </source>
</evidence>
<evidence type="ECO:0000256" key="11">
    <source>
        <dbReference type="ARBA" id="ARBA00035184"/>
    </source>
</evidence>
<dbReference type="PANTHER" id="PTHR31761">
    <property type="entry name" value="GROWTH ARREST AND DNA DAMAGE-INDUCIBLE PROTEINS-INTERACTING PROTEIN 1 GADD45GIP1"/>
    <property type="match status" value="1"/>
</dbReference>
<evidence type="ECO:0000256" key="6">
    <source>
        <dbReference type="ARBA" id="ARBA00023128"/>
    </source>
</evidence>
<comment type="function">
    <text evidence="13">Acts as a negative regulator of G1 to S cell cycle phase progression by inhibiting cyclin-dependent kinases. Inhibitory effects are additive with GADD45 proteins but also occur in the absence of GADD45 proteins. Acts as a repressor of the orphan nuclear receptor NR4A1 by inhibiting AB domain-mediated transcriptional activity. May be involved in the hormone-mediated regulation of NR4A1 transcriptional activity. May play a role in mitochondrial protein synthesis.</text>
</comment>
<evidence type="ECO:0000256" key="7">
    <source>
        <dbReference type="ARBA" id="ARBA00023242"/>
    </source>
</evidence>
<dbReference type="InterPro" id="IPR043035">
    <property type="entry name" value="Ribosomal_mL64_sf"/>
</dbReference>
<keyword evidence="16" id="KW-1185">Reference proteome</keyword>
<feature type="region of interest" description="Disordered" evidence="14">
    <location>
        <begin position="1"/>
        <end position="23"/>
    </location>
</feature>
<evidence type="ECO:0000256" key="10">
    <source>
        <dbReference type="ARBA" id="ARBA00030700"/>
    </source>
</evidence>
<accession>A0ABN7S2T4</accession>
<keyword evidence="9" id="KW-0131">Cell cycle</keyword>
<evidence type="ECO:0000256" key="3">
    <source>
        <dbReference type="ARBA" id="ARBA00005421"/>
    </source>
</evidence>
<dbReference type="InterPro" id="IPR018472">
    <property type="entry name" value="Ribosomal_mL64"/>
</dbReference>
<keyword evidence="7" id="KW-0539">Nucleus</keyword>